<dbReference type="SUPFAM" id="SSF55729">
    <property type="entry name" value="Acyl-CoA N-acyltransferases (Nat)"/>
    <property type="match status" value="1"/>
</dbReference>
<keyword evidence="2" id="KW-1185">Reference proteome</keyword>
<evidence type="ECO:0000313" key="2">
    <source>
        <dbReference type="Proteomes" id="UP000595095"/>
    </source>
</evidence>
<accession>A0A7S9HBW4</accession>
<dbReference type="Proteomes" id="UP000595095">
    <property type="component" value="Chromosome"/>
</dbReference>
<evidence type="ECO:0000313" key="1">
    <source>
        <dbReference type="EMBL" id="QPG04520.1"/>
    </source>
</evidence>
<gene>
    <name evidence="1" type="ORF">IT774_09715</name>
</gene>
<sequence>MQASVHRANSMNISPIQIHCYADNPASQKLIEKCGGELSSQIVVNNTTVLRFHINRLAASANSL</sequence>
<dbReference type="AlphaFoldDB" id="A0A7S9HBW4"/>
<dbReference type="RefSeq" id="WP_195809614.1">
    <property type="nucleotide sequence ID" value="NZ_CP064795.1"/>
</dbReference>
<evidence type="ECO:0008006" key="3">
    <source>
        <dbReference type="Google" id="ProtNLM"/>
    </source>
</evidence>
<name>A0A7S9HBW4_9ALTE</name>
<reference evidence="1 2" key="1">
    <citation type="submission" date="2020-11" db="EMBL/GenBank/DDBJ databases">
        <title>Complete genome sequence for Salinimonas sp. strain G2-b.</title>
        <authorList>
            <person name="Park S.-J."/>
        </authorList>
    </citation>
    <scope>NUCLEOTIDE SEQUENCE [LARGE SCALE GENOMIC DNA]</scope>
    <source>
        <strain evidence="1 2">G2-b</strain>
    </source>
</reference>
<organism evidence="1 2">
    <name type="scientific">Salinimonas marina</name>
    <dbReference type="NCBI Taxonomy" id="2785918"/>
    <lineage>
        <taxon>Bacteria</taxon>
        <taxon>Pseudomonadati</taxon>
        <taxon>Pseudomonadota</taxon>
        <taxon>Gammaproteobacteria</taxon>
        <taxon>Alteromonadales</taxon>
        <taxon>Alteromonadaceae</taxon>
        <taxon>Alteromonas/Salinimonas group</taxon>
        <taxon>Salinimonas</taxon>
    </lineage>
</organism>
<dbReference type="InterPro" id="IPR016181">
    <property type="entry name" value="Acyl_CoA_acyltransferase"/>
</dbReference>
<protein>
    <recommendedName>
        <fullName evidence="3">Acetyltransferase</fullName>
    </recommendedName>
</protein>
<dbReference type="KEGG" id="smaa:IT774_09715"/>
<dbReference type="Gene3D" id="3.40.630.30">
    <property type="match status" value="1"/>
</dbReference>
<dbReference type="EMBL" id="CP064795">
    <property type="protein sequence ID" value="QPG04520.1"/>
    <property type="molecule type" value="Genomic_DNA"/>
</dbReference>
<proteinExistence type="predicted"/>